<evidence type="ECO:0000313" key="1">
    <source>
        <dbReference type="EMBL" id="TLD83011.1"/>
    </source>
</evidence>
<proteinExistence type="predicted"/>
<name>A0A4U8SAP8_9HELI</name>
<dbReference type="RefSeq" id="WP_138069877.1">
    <property type="nucleotide sequence ID" value="NZ_JRPL02000012.1"/>
</dbReference>
<sequence length="151" mass="17719">MGLRQSKKIEFIKKMGIFAFLWYMIRNSFIINTILQHYPKLALNKTQYKTFKLAYVHFGENYKNIIATSPLFFMKNLKKHIEWLESDVFKNQYGKIENFKNLSKNIMGATNVSMQNSNKSDNIVASPPPPPYLYQCIFSQFSQIFHASNSK</sequence>
<comment type="caution">
    <text evidence="1">The sequence shown here is derived from an EMBL/GenBank/DDBJ whole genome shotgun (WGS) entry which is preliminary data.</text>
</comment>
<protein>
    <submittedName>
        <fullName evidence="1">Uncharacterized protein</fullName>
    </submittedName>
</protein>
<gene>
    <name evidence="1" type="ORF">LS81_006065</name>
</gene>
<organism evidence="1 2">
    <name type="scientific">Helicobacter trogontum</name>
    <dbReference type="NCBI Taxonomy" id="50960"/>
    <lineage>
        <taxon>Bacteria</taxon>
        <taxon>Pseudomonadati</taxon>
        <taxon>Campylobacterota</taxon>
        <taxon>Epsilonproteobacteria</taxon>
        <taxon>Campylobacterales</taxon>
        <taxon>Helicobacteraceae</taxon>
        <taxon>Helicobacter</taxon>
    </lineage>
</organism>
<dbReference type="OrthoDB" id="5331916at2"/>
<dbReference type="EMBL" id="JRPL02000012">
    <property type="protein sequence ID" value="TLD83011.1"/>
    <property type="molecule type" value="Genomic_DNA"/>
</dbReference>
<dbReference type="AlphaFoldDB" id="A0A4U8SAP8"/>
<accession>A0A4U8SAP8</accession>
<reference evidence="1 2" key="1">
    <citation type="journal article" date="2014" name="Genome Announc.">
        <title>Draft genome sequences of eight enterohepatic helicobacter species isolated from both laboratory and wild rodents.</title>
        <authorList>
            <person name="Sheh A."/>
            <person name="Shen Z."/>
            <person name="Fox J.G."/>
        </authorList>
    </citation>
    <scope>NUCLEOTIDE SEQUENCE [LARGE SCALE GENOMIC DNA]</scope>
    <source>
        <strain evidence="1 2">ATCC 700114</strain>
    </source>
</reference>
<dbReference type="Proteomes" id="UP000029878">
    <property type="component" value="Unassembled WGS sequence"/>
</dbReference>
<evidence type="ECO:0000313" key="2">
    <source>
        <dbReference type="Proteomes" id="UP000029878"/>
    </source>
</evidence>